<name>A0A2U1KR46_ARTAN</name>
<protein>
    <recommendedName>
        <fullName evidence="3">S-adenosyl-L-methionine-dependent methyltransferases superfamily protein</fullName>
    </recommendedName>
</protein>
<accession>A0A2U1KR46</accession>
<comment type="caution">
    <text evidence="1">The sequence shown here is derived from an EMBL/GenBank/DDBJ whole genome shotgun (WGS) entry which is preliminary data.</text>
</comment>
<evidence type="ECO:0000313" key="1">
    <source>
        <dbReference type="EMBL" id="PWA39237.1"/>
    </source>
</evidence>
<dbReference type="SUPFAM" id="SSF53335">
    <property type="entry name" value="S-adenosyl-L-methionine-dependent methyltransferases"/>
    <property type="match status" value="1"/>
</dbReference>
<dbReference type="InterPro" id="IPR029063">
    <property type="entry name" value="SAM-dependent_MTases_sf"/>
</dbReference>
<evidence type="ECO:0000313" key="2">
    <source>
        <dbReference type="Proteomes" id="UP000245207"/>
    </source>
</evidence>
<dbReference type="EMBL" id="PKPP01014821">
    <property type="protein sequence ID" value="PWA39237.1"/>
    <property type="molecule type" value="Genomic_DNA"/>
</dbReference>
<proteinExistence type="predicted"/>
<sequence>MAENERANVALAEETLKGLLLPYYPAASLAQRDLPENMVDRHWIIGHASFPEGRYSAAMLHGLSLVSHLLNSNDNVRRVLCLGVSDVLITYALGSFLGFSVVGIDNDIGIVEALANFEFDSSNSVSVGFHHYDDFLHELRTPGVKQGDEWDKMREKDWGDSGFDAIFIDVNQPAPPSRSGICLCSPPRNFLTEDTLMAANHVLRAHGVIVLHVVAPDYFFYVDTVKSLQQFVGKVYETRLNESEYVLVATGPDVDANTANDAMDDNSLLIKLKEFGTTVQVQ</sequence>
<reference evidence="1 2" key="1">
    <citation type="journal article" date="2018" name="Mol. Plant">
        <title>The genome of Artemisia annua provides insight into the evolution of Asteraceae family and artemisinin biosynthesis.</title>
        <authorList>
            <person name="Shen Q."/>
            <person name="Zhang L."/>
            <person name="Liao Z."/>
            <person name="Wang S."/>
            <person name="Yan T."/>
            <person name="Shi P."/>
            <person name="Liu M."/>
            <person name="Fu X."/>
            <person name="Pan Q."/>
            <person name="Wang Y."/>
            <person name="Lv Z."/>
            <person name="Lu X."/>
            <person name="Zhang F."/>
            <person name="Jiang W."/>
            <person name="Ma Y."/>
            <person name="Chen M."/>
            <person name="Hao X."/>
            <person name="Li L."/>
            <person name="Tang Y."/>
            <person name="Lv G."/>
            <person name="Zhou Y."/>
            <person name="Sun X."/>
            <person name="Brodelius P.E."/>
            <person name="Rose J.K.C."/>
            <person name="Tang K."/>
        </authorList>
    </citation>
    <scope>NUCLEOTIDE SEQUENCE [LARGE SCALE GENOMIC DNA]</scope>
    <source>
        <strain evidence="2">cv. Huhao1</strain>
        <tissue evidence="1">Leaf</tissue>
    </source>
</reference>
<keyword evidence="2" id="KW-1185">Reference proteome</keyword>
<dbReference type="Proteomes" id="UP000245207">
    <property type="component" value="Unassembled WGS sequence"/>
</dbReference>
<gene>
    <name evidence="1" type="ORF">CTI12_AA573720</name>
</gene>
<evidence type="ECO:0008006" key="3">
    <source>
        <dbReference type="Google" id="ProtNLM"/>
    </source>
</evidence>
<organism evidence="1 2">
    <name type="scientific">Artemisia annua</name>
    <name type="common">Sweet wormwood</name>
    <dbReference type="NCBI Taxonomy" id="35608"/>
    <lineage>
        <taxon>Eukaryota</taxon>
        <taxon>Viridiplantae</taxon>
        <taxon>Streptophyta</taxon>
        <taxon>Embryophyta</taxon>
        <taxon>Tracheophyta</taxon>
        <taxon>Spermatophyta</taxon>
        <taxon>Magnoliopsida</taxon>
        <taxon>eudicotyledons</taxon>
        <taxon>Gunneridae</taxon>
        <taxon>Pentapetalae</taxon>
        <taxon>asterids</taxon>
        <taxon>campanulids</taxon>
        <taxon>Asterales</taxon>
        <taxon>Asteraceae</taxon>
        <taxon>Asteroideae</taxon>
        <taxon>Anthemideae</taxon>
        <taxon>Artemisiinae</taxon>
        <taxon>Artemisia</taxon>
    </lineage>
</organism>
<dbReference type="Gene3D" id="3.40.50.150">
    <property type="entry name" value="Vaccinia Virus protein VP39"/>
    <property type="match status" value="1"/>
</dbReference>
<dbReference type="AlphaFoldDB" id="A0A2U1KR46"/>